<dbReference type="RefSeq" id="WP_024626026.1">
    <property type="nucleotide sequence ID" value="NZ_AYGX02000038.1"/>
</dbReference>
<proteinExistence type="predicted"/>
<dbReference type="Proteomes" id="UP000050920">
    <property type="component" value="Unassembled WGS sequence"/>
</dbReference>
<comment type="caution">
    <text evidence="2">The sequence shown here is derived from an EMBL/GenBank/DDBJ whole genome shotgun (WGS) entry which is preliminary data.</text>
</comment>
<keyword evidence="1" id="KW-1133">Transmembrane helix</keyword>
<evidence type="ECO:0000256" key="1">
    <source>
        <dbReference type="SAM" id="Phobius"/>
    </source>
</evidence>
<keyword evidence="1" id="KW-0812">Transmembrane</keyword>
<dbReference type="EMBL" id="AYGX02000038">
    <property type="protein sequence ID" value="KRO28560.1"/>
    <property type="molecule type" value="Genomic_DNA"/>
</dbReference>
<protein>
    <submittedName>
        <fullName evidence="2">Uncharacterized protein</fullName>
    </submittedName>
</protein>
<feature type="transmembrane region" description="Helical" evidence="1">
    <location>
        <begin position="6"/>
        <end position="27"/>
    </location>
</feature>
<organism evidence="2 3">
    <name type="scientific">Lactiplantibacillus fabifermentans DSM 21115</name>
    <dbReference type="NCBI Taxonomy" id="1413187"/>
    <lineage>
        <taxon>Bacteria</taxon>
        <taxon>Bacillati</taxon>
        <taxon>Bacillota</taxon>
        <taxon>Bacilli</taxon>
        <taxon>Lactobacillales</taxon>
        <taxon>Lactobacillaceae</taxon>
        <taxon>Lactiplantibacillus</taxon>
    </lineage>
</organism>
<dbReference type="AlphaFoldDB" id="A0A0R2NWA5"/>
<sequence length="98" mass="11140">MKKLKAHWKATMVGVILAIVLLFGLFYRNEVKELWYVHFGTSTNLQGVTYHGRGLQQPFHNDGRYTKQSGDTAQLTDYVTAGRKVIITTNSRQRIVGV</sequence>
<reference evidence="2 3" key="1">
    <citation type="journal article" date="2015" name="Genome Announc.">
        <title>Expanding the biotechnology potential of lactobacilli through comparative genomics of 213 strains and associated genera.</title>
        <authorList>
            <person name="Sun Z."/>
            <person name="Harris H.M."/>
            <person name="McCann A."/>
            <person name="Guo C."/>
            <person name="Argimon S."/>
            <person name="Zhang W."/>
            <person name="Yang X."/>
            <person name="Jeffery I.B."/>
            <person name="Cooney J.C."/>
            <person name="Kagawa T.F."/>
            <person name="Liu W."/>
            <person name="Song Y."/>
            <person name="Salvetti E."/>
            <person name="Wrobel A."/>
            <person name="Rasinkangas P."/>
            <person name="Parkhill J."/>
            <person name="Rea M.C."/>
            <person name="O'Sullivan O."/>
            <person name="Ritari J."/>
            <person name="Douillard F.P."/>
            <person name="Paul Ross R."/>
            <person name="Yang R."/>
            <person name="Briner A.E."/>
            <person name="Felis G.E."/>
            <person name="de Vos W.M."/>
            <person name="Barrangou R."/>
            <person name="Klaenhammer T.R."/>
            <person name="Caufield P.W."/>
            <person name="Cui Y."/>
            <person name="Zhang H."/>
            <person name="O'Toole P.W."/>
        </authorList>
    </citation>
    <scope>NUCLEOTIDE SEQUENCE [LARGE SCALE GENOMIC DNA]</scope>
    <source>
        <strain evidence="2 3">DSM 21115</strain>
    </source>
</reference>
<accession>A0A0R2NWA5</accession>
<keyword evidence="3" id="KW-1185">Reference proteome</keyword>
<name>A0A0R2NWA5_9LACO</name>
<evidence type="ECO:0000313" key="2">
    <source>
        <dbReference type="EMBL" id="KRO28560.1"/>
    </source>
</evidence>
<gene>
    <name evidence="2" type="ORF">DY78_GL002283</name>
</gene>
<evidence type="ECO:0000313" key="3">
    <source>
        <dbReference type="Proteomes" id="UP000050920"/>
    </source>
</evidence>
<keyword evidence="1" id="KW-0472">Membrane</keyword>